<dbReference type="AlphaFoldDB" id="A0A0E9X8I1"/>
<accession>A0A0E9X8I1</accession>
<evidence type="ECO:0000256" key="1">
    <source>
        <dbReference type="SAM" id="MobiDB-lite"/>
    </source>
</evidence>
<sequence length="83" mass="9363">MSSKSNGETPPNMQPIHCHGLTSITGIRPSKAHLTMNHMLSVPTNNALFRHEPIIALPVPTLLMIKMKRIQPGRFFFLFQKVD</sequence>
<name>A0A0E9X8I1_ANGAN</name>
<organism evidence="2">
    <name type="scientific">Anguilla anguilla</name>
    <name type="common">European freshwater eel</name>
    <name type="synonym">Muraena anguilla</name>
    <dbReference type="NCBI Taxonomy" id="7936"/>
    <lineage>
        <taxon>Eukaryota</taxon>
        <taxon>Metazoa</taxon>
        <taxon>Chordata</taxon>
        <taxon>Craniata</taxon>
        <taxon>Vertebrata</taxon>
        <taxon>Euteleostomi</taxon>
        <taxon>Actinopterygii</taxon>
        <taxon>Neopterygii</taxon>
        <taxon>Teleostei</taxon>
        <taxon>Anguilliformes</taxon>
        <taxon>Anguillidae</taxon>
        <taxon>Anguilla</taxon>
    </lineage>
</organism>
<protein>
    <submittedName>
        <fullName evidence="2">Uncharacterized protein</fullName>
    </submittedName>
</protein>
<evidence type="ECO:0000313" key="2">
    <source>
        <dbReference type="EMBL" id="JAH98170.1"/>
    </source>
</evidence>
<reference evidence="2" key="1">
    <citation type="submission" date="2014-11" db="EMBL/GenBank/DDBJ databases">
        <authorList>
            <person name="Amaro Gonzalez C."/>
        </authorList>
    </citation>
    <scope>NUCLEOTIDE SEQUENCE</scope>
</reference>
<dbReference type="EMBL" id="GBXM01010407">
    <property type="protein sequence ID" value="JAH98170.1"/>
    <property type="molecule type" value="Transcribed_RNA"/>
</dbReference>
<proteinExistence type="predicted"/>
<feature type="compositionally biased region" description="Polar residues" evidence="1">
    <location>
        <begin position="1"/>
        <end position="11"/>
    </location>
</feature>
<feature type="region of interest" description="Disordered" evidence="1">
    <location>
        <begin position="1"/>
        <end position="20"/>
    </location>
</feature>
<reference evidence="2" key="2">
    <citation type="journal article" date="2015" name="Fish Shellfish Immunol.">
        <title>Early steps in the European eel (Anguilla anguilla)-Vibrio vulnificus interaction in the gills: Role of the RtxA13 toxin.</title>
        <authorList>
            <person name="Callol A."/>
            <person name="Pajuelo D."/>
            <person name="Ebbesson L."/>
            <person name="Teles M."/>
            <person name="MacKenzie S."/>
            <person name="Amaro C."/>
        </authorList>
    </citation>
    <scope>NUCLEOTIDE SEQUENCE</scope>
</reference>